<keyword evidence="2" id="KW-0472">Membrane</keyword>
<feature type="compositionally biased region" description="Polar residues" evidence="1">
    <location>
        <begin position="356"/>
        <end position="369"/>
    </location>
</feature>
<feature type="chain" id="PRO_5004560054" description="DUF7728 domain-containing protein" evidence="3">
    <location>
        <begin position="19"/>
        <end position="369"/>
    </location>
</feature>
<dbReference type="PANTHER" id="PTHR40622">
    <property type="match status" value="1"/>
</dbReference>
<feature type="signal peptide" evidence="3">
    <location>
        <begin position="1"/>
        <end position="18"/>
    </location>
</feature>
<feature type="transmembrane region" description="Helical" evidence="2">
    <location>
        <begin position="281"/>
        <end position="314"/>
    </location>
</feature>
<feature type="region of interest" description="Disordered" evidence="1">
    <location>
        <begin position="350"/>
        <end position="369"/>
    </location>
</feature>
<dbReference type="AlphaFoldDB" id="S7ZWA3"/>
<reference evidence="5 6" key="1">
    <citation type="journal article" date="2013" name="PLoS ONE">
        <title>Genomic and secretomic analyses reveal unique features of the lignocellulolytic enzyme system of Penicillium decumbens.</title>
        <authorList>
            <person name="Liu G."/>
            <person name="Zhang L."/>
            <person name="Wei X."/>
            <person name="Zou G."/>
            <person name="Qin Y."/>
            <person name="Ma L."/>
            <person name="Li J."/>
            <person name="Zheng H."/>
            <person name="Wang S."/>
            <person name="Wang C."/>
            <person name="Xun L."/>
            <person name="Zhao G.-P."/>
            <person name="Zhou Z."/>
            <person name="Qu Y."/>
        </authorList>
    </citation>
    <scope>NUCLEOTIDE SEQUENCE [LARGE SCALE GENOMIC DNA]</scope>
    <source>
        <strain evidence="6">114-2 / CGMCC 5302</strain>
    </source>
</reference>
<proteinExistence type="predicted"/>
<feature type="domain" description="DUF7728" evidence="4">
    <location>
        <begin position="49"/>
        <end position="186"/>
    </location>
</feature>
<keyword evidence="2" id="KW-1133">Transmembrane helix</keyword>
<dbReference type="PANTHER" id="PTHR40622:SF2">
    <property type="match status" value="1"/>
</dbReference>
<feature type="compositionally biased region" description="Basic residues" evidence="1">
    <location>
        <begin position="258"/>
        <end position="270"/>
    </location>
</feature>
<dbReference type="OrthoDB" id="5409353at2759"/>
<evidence type="ECO:0000259" key="4">
    <source>
        <dbReference type="Pfam" id="PF24854"/>
    </source>
</evidence>
<evidence type="ECO:0000313" key="6">
    <source>
        <dbReference type="Proteomes" id="UP000019376"/>
    </source>
</evidence>
<evidence type="ECO:0000256" key="3">
    <source>
        <dbReference type="SAM" id="SignalP"/>
    </source>
</evidence>
<keyword evidence="3" id="KW-0732">Signal</keyword>
<dbReference type="InterPro" id="IPR056145">
    <property type="entry name" value="DUF7728"/>
</dbReference>
<evidence type="ECO:0000256" key="1">
    <source>
        <dbReference type="SAM" id="MobiDB-lite"/>
    </source>
</evidence>
<sequence length="369" mass="40325">MLARSLLLGSAAALSASAMLVVPEMEPQMEAVENGFVKIHPLLLADAHNAMVNLPCQECPFREVDHEGVATWARGKSPSLMLEFTVEDSLLLANGRQIFPPVNPGPLRASQQLEDGQVSEPMIVGYALEMMPMETTDKSVGMDFYDVRLTILDLERHPIAVDTVAIKLVQDSAGELYIAKTEIEKTKPSSNELSWEKCDGKATCLRELAIGRVRGLLAAAKDRVAAAAAGKPGRKGCHGKHRPTEEMAAWSKFEKGHHNGGHHHHHHPHSHGALARTSRRIVHFIIIPALVGILAGVAASAIGMLIGQAVIFVWRRYRGSSPQETRASWEHGESCEKQGLIEDNLEISEEEALPQYTESASTRNSIDKN</sequence>
<keyword evidence="2" id="KW-0812">Transmembrane</keyword>
<dbReference type="HOGENOM" id="CLU_051864_0_0_1"/>
<accession>S7ZWA3</accession>
<gene>
    <name evidence="5" type="ORF">PDE_09683</name>
</gene>
<dbReference type="eggNOG" id="ENOG502SC3G">
    <property type="taxonomic scope" value="Eukaryota"/>
</dbReference>
<dbReference type="Proteomes" id="UP000019376">
    <property type="component" value="Unassembled WGS sequence"/>
</dbReference>
<feature type="region of interest" description="Disordered" evidence="1">
    <location>
        <begin position="255"/>
        <end position="274"/>
    </location>
</feature>
<name>S7ZWA3_PENO1</name>
<protein>
    <recommendedName>
        <fullName evidence="4">DUF7728 domain-containing protein</fullName>
    </recommendedName>
</protein>
<evidence type="ECO:0000313" key="5">
    <source>
        <dbReference type="EMBL" id="EPS34719.1"/>
    </source>
</evidence>
<dbReference type="Pfam" id="PF24854">
    <property type="entry name" value="DUF7728"/>
    <property type="match status" value="1"/>
</dbReference>
<dbReference type="PhylomeDB" id="S7ZWA3"/>
<keyword evidence="6" id="KW-1185">Reference proteome</keyword>
<dbReference type="EMBL" id="KB644415">
    <property type="protein sequence ID" value="EPS34719.1"/>
    <property type="molecule type" value="Genomic_DNA"/>
</dbReference>
<organism evidence="5 6">
    <name type="scientific">Penicillium oxalicum (strain 114-2 / CGMCC 5302)</name>
    <name type="common">Penicillium decumbens</name>
    <dbReference type="NCBI Taxonomy" id="933388"/>
    <lineage>
        <taxon>Eukaryota</taxon>
        <taxon>Fungi</taxon>
        <taxon>Dikarya</taxon>
        <taxon>Ascomycota</taxon>
        <taxon>Pezizomycotina</taxon>
        <taxon>Eurotiomycetes</taxon>
        <taxon>Eurotiomycetidae</taxon>
        <taxon>Eurotiales</taxon>
        <taxon>Aspergillaceae</taxon>
        <taxon>Penicillium</taxon>
    </lineage>
</organism>
<evidence type="ECO:0000256" key="2">
    <source>
        <dbReference type="SAM" id="Phobius"/>
    </source>
</evidence>